<feature type="domain" description="PSP1 C-terminal" evidence="2">
    <location>
        <begin position="95"/>
        <end position="180"/>
    </location>
</feature>
<dbReference type="GO" id="GO:0005737">
    <property type="term" value="C:cytoplasm"/>
    <property type="evidence" value="ECO:0007669"/>
    <property type="project" value="TreeGrafter"/>
</dbReference>
<dbReference type="Pfam" id="PF04468">
    <property type="entry name" value="PSP1"/>
    <property type="match status" value="1"/>
</dbReference>
<feature type="compositionally biased region" description="Basic and acidic residues" evidence="1">
    <location>
        <begin position="25"/>
        <end position="34"/>
    </location>
</feature>
<dbReference type="Proteomes" id="UP000886101">
    <property type="component" value="Unassembled WGS sequence"/>
</dbReference>
<name>A0A7V5P1L8_9BACT</name>
<gene>
    <name evidence="3" type="ORF">ENJ96_10045</name>
</gene>
<feature type="region of interest" description="Disordered" evidence="1">
    <location>
        <begin position="1"/>
        <end position="34"/>
    </location>
</feature>
<sequence length="300" mass="33856">MKGKGKREKNRRNVKGGASNRRPNKNKEISRENKKAHPLVAEVVLREGYPGFHALVEGAGVRPGDLVLVSFGERKEVGRVVSPVLELSIPLEGLPRVLRLANPKEVARYQENIAFEKKAWSVCEQLARELGLEMKLVRVERLYDRSKVIFYYTAEGRIDFRQLVKDLVRALRTRIEMRQIGVRHEAGMIGGVGCCGREICCAAFLKKFDPVSIKIAKEQSLPLDPVKISGLCGRLLCCLLYEHNVYAELSASLPKIGKKVSLANYEGRVVRYNIFRHSVTIETSEGDEVEIPLEDFAKER</sequence>
<evidence type="ECO:0000313" key="3">
    <source>
        <dbReference type="EMBL" id="HHI98170.1"/>
    </source>
</evidence>
<dbReference type="InterPro" id="IPR047767">
    <property type="entry name" value="PSP1-like"/>
</dbReference>
<accession>A0A7V5P1L8</accession>
<protein>
    <submittedName>
        <fullName evidence="3">Stage 0 sporulation protein</fullName>
    </submittedName>
</protein>
<organism evidence="3">
    <name type="scientific">Thermodesulfatator atlanticus</name>
    <dbReference type="NCBI Taxonomy" id="501497"/>
    <lineage>
        <taxon>Bacteria</taxon>
        <taxon>Pseudomonadati</taxon>
        <taxon>Thermodesulfobacteriota</taxon>
        <taxon>Thermodesulfobacteria</taxon>
        <taxon>Thermodesulfobacteriales</taxon>
        <taxon>Thermodesulfatatoraceae</taxon>
        <taxon>Thermodesulfatator</taxon>
    </lineage>
</organism>
<evidence type="ECO:0000259" key="2">
    <source>
        <dbReference type="PROSITE" id="PS51411"/>
    </source>
</evidence>
<feature type="compositionally biased region" description="Basic residues" evidence="1">
    <location>
        <begin position="1"/>
        <end position="14"/>
    </location>
</feature>
<evidence type="ECO:0000256" key="1">
    <source>
        <dbReference type="SAM" id="MobiDB-lite"/>
    </source>
</evidence>
<dbReference type="EMBL" id="DROK01000296">
    <property type="protein sequence ID" value="HHI98170.1"/>
    <property type="molecule type" value="Genomic_DNA"/>
</dbReference>
<dbReference type="InterPro" id="IPR007557">
    <property type="entry name" value="PSP1_C"/>
</dbReference>
<dbReference type="PANTHER" id="PTHR43830">
    <property type="entry name" value="PROTEIN PSP1"/>
    <property type="match status" value="1"/>
</dbReference>
<reference evidence="3" key="1">
    <citation type="journal article" date="2020" name="mSystems">
        <title>Genome- and Community-Level Interaction Insights into Carbon Utilization and Element Cycling Functions of Hydrothermarchaeota in Hydrothermal Sediment.</title>
        <authorList>
            <person name="Zhou Z."/>
            <person name="Liu Y."/>
            <person name="Xu W."/>
            <person name="Pan J."/>
            <person name="Luo Z.H."/>
            <person name="Li M."/>
        </authorList>
    </citation>
    <scope>NUCLEOTIDE SEQUENCE [LARGE SCALE GENOMIC DNA]</scope>
    <source>
        <strain evidence="3">HyVt-533</strain>
    </source>
</reference>
<proteinExistence type="predicted"/>
<dbReference type="NCBIfam" id="NF041131">
    <property type="entry name" value="RicT_YaaT_fam"/>
    <property type="match status" value="1"/>
</dbReference>
<dbReference type="PANTHER" id="PTHR43830:SF3">
    <property type="entry name" value="PROTEIN PSP1"/>
    <property type="match status" value="1"/>
</dbReference>
<comment type="caution">
    <text evidence="3">The sequence shown here is derived from an EMBL/GenBank/DDBJ whole genome shotgun (WGS) entry which is preliminary data.</text>
</comment>
<dbReference type="PROSITE" id="PS51411">
    <property type="entry name" value="PSP1_C"/>
    <property type="match status" value="1"/>
</dbReference>
<dbReference type="AlphaFoldDB" id="A0A7V5P1L8"/>